<reference evidence="2 3" key="1">
    <citation type="submission" date="2017-11" db="EMBL/GenBank/DDBJ databases">
        <title>Evolution of Phototrophy in the Chloroflexi Phylum Driven by Horizontal Gene Transfer.</title>
        <authorList>
            <person name="Ward L.M."/>
            <person name="Hemp J."/>
            <person name="Shih P.M."/>
            <person name="Mcglynn S.E."/>
            <person name="Fischer W."/>
        </authorList>
    </citation>
    <scope>NUCLEOTIDE SEQUENCE [LARGE SCALE GENOMIC DNA]</scope>
    <source>
        <strain evidence="2">JP3_7</strain>
    </source>
</reference>
<organism evidence="2 3">
    <name type="scientific">Candidatus Thermofonsia Clade 3 bacterium</name>
    <dbReference type="NCBI Taxonomy" id="2364212"/>
    <lineage>
        <taxon>Bacteria</taxon>
        <taxon>Bacillati</taxon>
        <taxon>Chloroflexota</taxon>
        <taxon>Candidatus Thermofontia</taxon>
        <taxon>Candidatus Thermofonsia Clade 3</taxon>
    </lineage>
</organism>
<dbReference type="Pfam" id="PF09852">
    <property type="entry name" value="DUF2079"/>
    <property type="match status" value="1"/>
</dbReference>
<evidence type="ECO:0000256" key="1">
    <source>
        <dbReference type="SAM" id="Phobius"/>
    </source>
</evidence>
<feature type="non-terminal residue" evidence="2">
    <location>
        <position position="1"/>
    </location>
</feature>
<keyword evidence="1" id="KW-0812">Transmembrane</keyword>
<feature type="transmembrane region" description="Helical" evidence="1">
    <location>
        <begin position="75"/>
        <end position="93"/>
    </location>
</feature>
<protein>
    <submittedName>
        <fullName evidence="2">Uncharacterized protein</fullName>
    </submittedName>
</protein>
<feature type="transmembrane region" description="Helical" evidence="1">
    <location>
        <begin position="42"/>
        <end position="63"/>
    </location>
</feature>
<dbReference type="InterPro" id="IPR018650">
    <property type="entry name" value="STSV1_Orf64"/>
</dbReference>
<sequence>TRGEPLLYSRPEGSRASRLAGHVEVGYFLFAPFYALSPDPRLLLVAQAALFALGAIPVYRLAWRRLDAPYSGERAMPYAARCLTLIYLLYPTAQTSVLFDFHADTVAAPLILLALDALD</sequence>
<dbReference type="AlphaFoldDB" id="A0A2M8Q6K0"/>
<keyword evidence="1" id="KW-0472">Membrane</keyword>
<name>A0A2M8Q6K0_9CHLR</name>
<comment type="caution">
    <text evidence="2">The sequence shown here is derived from an EMBL/GenBank/DDBJ whole genome shotgun (WGS) entry which is preliminary data.</text>
</comment>
<proteinExistence type="predicted"/>
<keyword evidence="1" id="KW-1133">Transmembrane helix</keyword>
<feature type="non-terminal residue" evidence="2">
    <location>
        <position position="119"/>
    </location>
</feature>
<evidence type="ECO:0000313" key="2">
    <source>
        <dbReference type="EMBL" id="PJF45431.1"/>
    </source>
</evidence>
<dbReference type="EMBL" id="PGTN01001098">
    <property type="protein sequence ID" value="PJF45431.1"/>
    <property type="molecule type" value="Genomic_DNA"/>
</dbReference>
<accession>A0A2M8Q6K0</accession>
<dbReference type="Proteomes" id="UP000230790">
    <property type="component" value="Unassembled WGS sequence"/>
</dbReference>
<gene>
    <name evidence="2" type="ORF">CUN48_18920</name>
</gene>
<evidence type="ECO:0000313" key="3">
    <source>
        <dbReference type="Proteomes" id="UP000230790"/>
    </source>
</evidence>